<feature type="repeat" description="ANK" evidence="3">
    <location>
        <begin position="223"/>
        <end position="256"/>
    </location>
</feature>
<dbReference type="InterPro" id="IPR036770">
    <property type="entry name" value="Ankyrin_rpt-contain_sf"/>
</dbReference>
<name>A0A372IQJ5_9BACT</name>
<evidence type="ECO:0000256" key="2">
    <source>
        <dbReference type="ARBA" id="ARBA00023043"/>
    </source>
</evidence>
<sequence>MVEELSDPELAFLEMACVPRHGWHGSGTVEDAEAIRTRYPAVTTANIFAAAVLADEGSVRDFLQRDSGLAIAKGGPHGWDALTHLCFSRYLRLDKTRSEAFVRTARMLLDAGASSKTGWVEWIDHPNPRQTFESVLYGVAGIAQHVELTRLLIERGADPNDEETPYHVAETYDNRIAEILVESGRLNETSLTTLLLRKADWHDYDGMKYLLEHGANPNGLFAGRFTTLHQSLRRDNGIAMVDLLLDHGADPSIPNRGDGRSGVSIAIRCGRRDVLRSLERRGLLPALQGVERLIAACAKGDDEEVRRIAASEPEALRTLLTEGATLPGEFAGNGNIDGVRALLGLGVPVTALYPGDPYFEIPKDSTPLHVAAWRLQHAMVAFLLERGAPVNVSDGNGRTPLQLAIRGSVASHWKERRSPELVRLLLEAGASTQGIEIPCGYDDADVMLKEYGAKADV</sequence>
<evidence type="ECO:0000313" key="4">
    <source>
        <dbReference type="EMBL" id="RFU17217.1"/>
    </source>
</evidence>
<organism evidence="4 5">
    <name type="scientific">Paracidobacterium acidisoli</name>
    <dbReference type="NCBI Taxonomy" id="2303751"/>
    <lineage>
        <taxon>Bacteria</taxon>
        <taxon>Pseudomonadati</taxon>
        <taxon>Acidobacteriota</taxon>
        <taxon>Terriglobia</taxon>
        <taxon>Terriglobales</taxon>
        <taxon>Acidobacteriaceae</taxon>
        <taxon>Paracidobacterium</taxon>
    </lineage>
</organism>
<comment type="caution">
    <text evidence="4">The sequence shown here is derived from an EMBL/GenBank/DDBJ whole genome shotgun (WGS) entry which is preliminary data.</text>
</comment>
<dbReference type="PANTHER" id="PTHR24189:SF50">
    <property type="entry name" value="ANKYRIN REPEAT AND SOCS BOX PROTEIN 2"/>
    <property type="match status" value="1"/>
</dbReference>
<protein>
    <submittedName>
        <fullName evidence="4">Ankyrin repeat domain-containing protein</fullName>
    </submittedName>
</protein>
<keyword evidence="2 3" id="KW-0040">ANK repeat</keyword>
<dbReference type="Gene3D" id="1.25.40.20">
    <property type="entry name" value="Ankyrin repeat-containing domain"/>
    <property type="match status" value="3"/>
</dbReference>
<reference evidence="4 5" key="1">
    <citation type="submission" date="2018-08" db="EMBL/GenBank/DDBJ databases">
        <title>Acidipila sp. 4G-K13, an acidobacterium isolated from forest soil.</title>
        <authorList>
            <person name="Gao Z.-H."/>
            <person name="Qiu L.-H."/>
        </authorList>
    </citation>
    <scope>NUCLEOTIDE SEQUENCE [LARGE SCALE GENOMIC DNA]</scope>
    <source>
        <strain evidence="4 5">4G-K13</strain>
    </source>
</reference>
<dbReference type="PANTHER" id="PTHR24189">
    <property type="entry name" value="MYOTROPHIN"/>
    <property type="match status" value="1"/>
</dbReference>
<evidence type="ECO:0000256" key="1">
    <source>
        <dbReference type="ARBA" id="ARBA00022737"/>
    </source>
</evidence>
<dbReference type="PROSITE" id="PS50297">
    <property type="entry name" value="ANK_REP_REGION"/>
    <property type="match status" value="1"/>
</dbReference>
<dbReference type="Pfam" id="PF12796">
    <property type="entry name" value="Ank_2"/>
    <property type="match status" value="1"/>
</dbReference>
<feature type="repeat" description="ANK" evidence="3">
    <location>
        <begin position="396"/>
        <end position="437"/>
    </location>
</feature>
<proteinExistence type="predicted"/>
<dbReference type="Proteomes" id="UP000264702">
    <property type="component" value="Unassembled WGS sequence"/>
</dbReference>
<keyword evidence="1" id="KW-0677">Repeat</keyword>
<accession>A0A372IQJ5</accession>
<dbReference type="SMART" id="SM00248">
    <property type="entry name" value="ANK"/>
    <property type="match status" value="7"/>
</dbReference>
<feature type="repeat" description="ANK" evidence="3">
    <location>
        <begin position="363"/>
        <end position="395"/>
    </location>
</feature>
<dbReference type="OrthoDB" id="127805at2"/>
<dbReference type="PROSITE" id="PS50088">
    <property type="entry name" value="ANK_REPEAT"/>
    <property type="match status" value="3"/>
</dbReference>
<dbReference type="EMBL" id="QVQT01000003">
    <property type="protein sequence ID" value="RFU17217.1"/>
    <property type="molecule type" value="Genomic_DNA"/>
</dbReference>
<dbReference type="SUPFAM" id="SSF48403">
    <property type="entry name" value="Ankyrin repeat"/>
    <property type="match status" value="1"/>
</dbReference>
<keyword evidence="5" id="KW-1185">Reference proteome</keyword>
<gene>
    <name evidence="4" type="ORF">D0Y96_07725</name>
</gene>
<dbReference type="InterPro" id="IPR050745">
    <property type="entry name" value="Multifunctional_regulatory"/>
</dbReference>
<evidence type="ECO:0000313" key="5">
    <source>
        <dbReference type="Proteomes" id="UP000264702"/>
    </source>
</evidence>
<evidence type="ECO:0000256" key="3">
    <source>
        <dbReference type="PROSITE-ProRule" id="PRU00023"/>
    </source>
</evidence>
<dbReference type="AlphaFoldDB" id="A0A372IQJ5"/>
<dbReference type="InterPro" id="IPR002110">
    <property type="entry name" value="Ankyrin_rpt"/>
</dbReference>